<dbReference type="AlphaFoldDB" id="A0A7S0QHG3"/>
<organism evidence="1">
    <name type="scientific">Cryptomonas curvata</name>
    <dbReference type="NCBI Taxonomy" id="233186"/>
    <lineage>
        <taxon>Eukaryota</taxon>
        <taxon>Cryptophyceae</taxon>
        <taxon>Cryptomonadales</taxon>
        <taxon>Cryptomonadaceae</taxon>
        <taxon>Cryptomonas</taxon>
    </lineage>
</organism>
<accession>A0A7S0QHG3</accession>
<protein>
    <submittedName>
        <fullName evidence="1">Uncharacterized protein</fullName>
    </submittedName>
</protein>
<reference evidence="1" key="1">
    <citation type="submission" date="2021-01" db="EMBL/GenBank/DDBJ databases">
        <authorList>
            <person name="Corre E."/>
            <person name="Pelletier E."/>
            <person name="Niang G."/>
            <person name="Scheremetjew M."/>
            <person name="Finn R."/>
            <person name="Kale V."/>
            <person name="Holt S."/>
            <person name="Cochrane G."/>
            <person name="Meng A."/>
            <person name="Brown T."/>
            <person name="Cohen L."/>
        </authorList>
    </citation>
    <scope>NUCLEOTIDE SEQUENCE</scope>
    <source>
        <strain evidence="1">CCAP979/52</strain>
    </source>
</reference>
<gene>
    <name evidence="1" type="ORF">CCUR1050_LOCUS8449</name>
</gene>
<dbReference type="EMBL" id="HBEZ01015313">
    <property type="protein sequence ID" value="CAD8630770.1"/>
    <property type="molecule type" value="Transcribed_RNA"/>
</dbReference>
<name>A0A7S0QHG3_9CRYP</name>
<proteinExistence type="predicted"/>
<evidence type="ECO:0000313" key="1">
    <source>
        <dbReference type="EMBL" id="CAD8630770.1"/>
    </source>
</evidence>
<sequence>MFWASSSERWETLSSGLRLREHLKSLETQLNVISLPTSSGWIVSTWGRSGEEGNLLLIDHMVLLAEVTISLLESFRHDDDIDELLTQSSSSEASMPGRSFLGSKLSARLEQWMFIFLHLYTSVLLKTDRRHSFVWG</sequence>